<dbReference type="RefSeq" id="WP_251802473.1">
    <property type="nucleotide sequence ID" value="NZ_JAMQOL010000051.1"/>
</dbReference>
<feature type="compositionally biased region" description="Low complexity" evidence="1">
    <location>
        <begin position="320"/>
        <end position="334"/>
    </location>
</feature>
<gene>
    <name evidence="3" type="ORF">LXN57_34760</name>
</gene>
<feature type="transmembrane region" description="Helical" evidence="2">
    <location>
        <begin position="292"/>
        <end position="313"/>
    </location>
</feature>
<dbReference type="Proteomes" id="UP001523216">
    <property type="component" value="Unassembled WGS sequence"/>
</dbReference>
<keyword evidence="2" id="KW-0812">Transmembrane</keyword>
<dbReference type="EMBL" id="JAMQOL010000051">
    <property type="protein sequence ID" value="MCM4082742.1"/>
    <property type="molecule type" value="Genomic_DNA"/>
</dbReference>
<dbReference type="InterPro" id="IPR021424">
    <property type="entry name" value="PorA"/>
</dbReference>
<dbReference type="Pfam" id="PF11271">
    <property type="entry name" value="PorA"/>
    <property type="match status" value="1"/>
</dbReference>
<name>A0ABT0YB88_9ACTN</name>
<keyword evidence="4" id="KW-1185">Reference proteome</keyword>
<feature type="region of interest" description="Disordered" evidence="1">
    <location>
        <begin position="320"/>
        <end position="363"/>
    </location>
</feature>
<organism evidence="3 4">
    <name type="scientific">Paractinoplanes hotanensis</name>
    <dbReference type="NCBI Taxonomy" id="2906497"/>
    <lineage>
        <taxon>Bacteria</taxon>
        <taxon>Bacillati</taxon>
        <taxon>Actinomycetota</taxon>
        <taxon>Actinomycetes</taxon>
        <taxon>Micromonosporales</taxon>
        <taxon>Micromonosporaceae</taxon>
        <taxon>Paractinoplanes</taxon>
    </lineage>
</organism>
<keyword evidence="2" id="KW-0472">Membrane</keyword>
<sequence length="363" mass="39025">MRSRVLGAALFGLGVLALVFAGGLAFVVAPTVEQLPYDLKPTQSVAVAPNARFLQITAGKAEVVEGVELRSTISVTPDAKATSALSDPLDGEAVVWLVGQQVVRTDTNALISAYSTSLALDRQTAAAQPWDKAWLDTGNNQESVAYSGQIYKFPFGTEKKDYEIYDRDILKAVPAKFVKTQQIEGLETYQFTQEIRDEIQELPADRLTVLTSQLLKGGVTGKVHYSNTRTVWVEPATGQYLKVEEKQSKSLMSDDGQSVSILDATFTYTDDTIKSAAETSGDNRQKLQLVGVWAPIGLAVLGAVLIIAALFLLNRRPAAPAAPAPAHNPRHSASGAADDTTTEVDTNHDTTVDTSKTSAQKTE</sequence>
<accession>A0ABT0YB88</accession>
<keyword evidence="2" id="KW-1133">Transmembrane helix</keyword>
<comment type="caution">
    <text evidence="3">The sequence shown here is derived from an EMBL/GenBank/DDBJ whole genome shotgun (WGS) entry which is preliminary data.</text>
</comment>
<proteinExistence type="predicted"/>
<reference evidence="3 4" key="1">
    <citation type="submission" date="2022-06" db="EMBL/GenBank/DDBJ databases">
        <title>Actinoplanes abujensis sp. nov., isolated from Nigerian arid soil.</title>
        <authorList>
            <person name="Ding P."/>
        </authorList>
    </citation>
    <scope>NUCLEOTIDE SEQUENCE [LARGE SCALE GENOMIC DNA]</scope>
    <source>
        <strain evidence="4">TRM88002</strain>
    </source>
</reference>
<evidence type="ECO:0000256" key="1">
    <source>
        <dbReference type="SAM" id="MobiDB-lite"/>
    </source>
</evidence>
<protein>
    <submittedName>
        <fullName evidence="3">DUF3068 domain-containing protein</fullName>
    </submittedName>
</protein>
<evidence type="ECO:0000256" key="2">
    <source>
        <dbReference type="SAM" id="Phobius"/>
    </source>
</evidence>
<evidence type="ECO:0000313" key="3">
    <source>
        <dbReference type="EMBL" id="MCM4082742.1"/>
    </source>
</evidence>
<evidence type="ECO:0000313" key="4">
    <source>
        <dbReference type="Proteomes" id="UP001523216"/>
    </source>
</evidence>